<reference evidence="6 8" key="1">
    <citation type="submission" date="2015-07" db="EMBL/GenBank/DDBJ databases">
        <title>Genome of Polaribacter dokdonenesis DSW-5, isolated from seawater off Dokdo in Korea.</title>
        <authorList>
            <person name="Yoon K."/>
            <person name="Song J.Y."/>
            <person name="Kim J.F."/>
        </authorList>
    </citation>
    <scope>NUCLEOTIDE SEQUENCE [LARGE SCALE GENOMIC DNA]</scope>
    <source>
        <strain evidence="6 8">DSW-5</strain>
    </source>
</reference>
<dbReference type="Proteomes" id="UP000037716">
    <property type="component" value="Unassembled WGS sequence"/>
</dbReference>
<dbReference type="GO" id="GO:0046872">
    <property type="term" value="F:metal ion binding"/>
    <property type="evidence" value="ECO:0007669"/>
    <property type="project" value="UniProtKB-KW"/>
</dbReference>
<dbReference type="EMBL" id="LGBR01000001">
    <property type="protein sequence ID" value="KOY52971.1"/>
    <property type="molecule type" value="Genomic_DNA"/>
</dbReference>
<dbReference type="OrthoDB" id="9796039at2"/>
<dbReference type="Gene3D" id="1.20.120.450">
    <property type="entry name" value="dinb family like domain"/>
    <property type="match status" value="1"/>
</dbReference>
<dbReference type="HAMAP" id="MF_01256">
    <property type="entry name" value="YfiT_hydrol"/>
    <property type="match status" value="1"/>
</dbReference>
<dbReference type="InterPro" id="IPR034660">
    <property type="entry name" value="DinB/YfiT-like"/>
</dbReference>
<gene>
    <name evidence="6" type="ORF">I602_2531</name>
    <name evidence="7" type="ORF">SAMN05444353_2305</name>
</gene>
<evidence type="ECO:0000313" key="8">
    <source>
        <dbReference type="Proteomes" id="UP000037716"/>
    </source>
</evidence>
<name>A0A0M9CHX4_9FLAO</name>
<dbReference type="PATRIC" id="fig|1300348.6.peg.2532"/>
<proteinExistence type="inferred from homology"/>
<protein>
    <submittedName>
        <fullName evidence="7">DinB superfamily protein</fullName>
    </submittedName>
</protein>
<accession>A0A0M9CHX4</accession>
<evidence type="ECO:0000256" key="1">
    <source>
        <dbReference type="ARBA" id="ARBA00022490"/>
    </source>
</evidence>
<dbReference type="Proteomes" id="UP000183071">
    <property type="component" value="Unassembled WGS sequence"/>
</dbReference>
<dbReference type="Pfam" id="PF12867">
    <property type="entry name" value="DinB_2"/>
    <property type="match status" value="1"/>
</dbReference>
<dbReference type="STRING" id="1300348.I602_2531"/>
<dbReference type="InterPro" id="IPR023774">
    <property type="entry name" value="Put_metal_dep_hydrolase_YfiT"/>
</dbReference>
<reference evidence="7 9" key="2">
    <citation type="submission" date="2016-10" db="EMBL/GenBank/DDBJ databases">
        <authorList>
            <person name="Varghese N."/>
            <person name="Submissions S."/>
        </authorList>
    </citation>
    <scope>NUCLEOTIDE SEQUENCE [LARGE SCALE GENOMIC DNA]</scope>
    <source>
        <strain evidence="7 9">DSW-5</strain>
    </source>
</reference>
<dbReference type="NCBIfam" id="NF009807">
    <property type="entry name" value="PRK13291.1"/>
    <property type="match status" value="1"/>
</dbReference>
<dbReference type="AlphaFoldDB" id="A0A0M9CHX4"/>
<evidence type="ECO:0000256" key="2">
    <source>
        <dbReference type="ARBA" id="ARBA00022723"/>
    </source>
</evidence>
<keyword evidence="3" id="KW-0378">Hydrolase</keyword>
<dbReference type="SUPFAM" id="SSF109854">
    <property type="entry name" value="DinB/YfiT-like putative metalloenzymes"/>
    <property type="match status" value="1"/>
</dbReference>
<evidence type="ECO:0000313" key="9">
    <source>
        <dbReference type="Proteomes" id="UP000183071"/>
    </source>
</evidence>
<keyword evidence="4" id="KW-0862">Zinc</keyword>
<keyword evidence="9" id="KW-1185">Reference proteome</keyword>
<feature type="domain" description="DinB-like" evidence="5">
    <location>
        <begin position="31"/>
        <end position="168"/>
    </location>
</feature>
<dbReference type="InterPro" id="IPR024775">
    <property type="entry name" value="DinB-like"/>
</dbReference>
<evidence type="ECO:0000313" key="6">
    <source>
        <dbReference type="EMBL" id="KOY52971.1"/>
    </source>
</evidence>
<dbReference type="GO" id="GO:0016787">
    <property type="term" value="F:hydrolase activity"/>
    <property type="evidence" value="ECO:0007669"/>
    <property type="project" value="UniProtKB-KW"/>
</dbReference>
<evidence type="ECO:0000256" key="3">
    <source>
        <dbReference type="ARBA" id="ARBA00022801"/>
    </source>
</evidence>
<dbReference type="RefSeq" id="WP_053975025.1">
    <property type="nucleotide sequence ID" value="NZ_FNUE01000002.1"/>
</dbReference>
<evidence type="ECO:0000256" key="4">
    <source>
        <dbReference type="ARBA" id="ARBA00022833"/>
    </source>
</evidence>
<sequence length="178" mass="21106">MQIDSLRYPIGLVEIPENITQKNIENWISDIERFPQELEFLVKNLSDNQLDTVYRENGWTVRQVIHHCYDSHHNSYTRFKWALTEDSPVIKAYYEEKWAELEDSKSAPILLSIDALKALHSKWVYFLRGLSDIDLAKTFIHPSGNKETLLKENIGIYAWHCQHHYAHIEQLIQRKGWQ</sequence>
<evidence type="ECO:0000259" key="5">
    <source>
        <dbReference type="Pfam" id="PF12867"/>
    </source>
</evidence>
<keyword evidence="1" id="KW-0963">Cytoplasm</keyword>
<organism evidence="6 8">
    <name type="scientific">Polaribacter dokdonensis DSW-5</name>
    <dbReference type="NCBI Taxonomy" id="1300348"/>
    <lineage>
        <taxon>Bacteria</taxon>
        <taxon>Pseudomonadati</taxon>
        <taxon>Bacteroidota</taxon>
        <taxon>Flavobacteriia</taxon>
        <taxon>Flavobacteriales</taxon>
        <taxon>Flavobacteriaceae</taxon>
    </lineage>
</organism>
<evidence type="ECO:0000313" key="7">
    <source>
        <dbReference type="EMBL" id="SEE55325.1"/>
    </source>
</evidence>
<dbReference type="EMBL" id="FNUE01000002">
    <property type="protein sequence ID" value="SEE55325.1"/>
    <property type="molecule type" value="Genomic_DNA"/>
</dbReference>
<keyword evidence="2" id="KW-0479">Metal-binding</keyword>
<comment type="caution">
    <text evidence="6">The sequence shown here is derived from an EMBL/GenBank/DDBJ whole genome shotgun (WGS) entry which is preliminary data.</text>
</comment>